<dbReference type="RefSeq" id="WP_114452033.1">
    <property type="nucleotide sequence ID" value="NZ_QPJC01000002.1"/>
</dbReference>
<evidence type="ECO:0000313" key="3">
    <source>
        <dbReference type="Proteomes" id="UP000253495"/>
    </source>
</evidence>
<dbReference type="OrthoDB" id="5185182at2"/>
<evidence type="ECO:0000313" key="2">
    <source>
        <dbReference type="EMBL" id="RCW46251.1"/>
    </source>
</evidence>
<accession>A0A368W0Y2</accession>
<dbReference type="AlphaFoldDB" id="A0A368W0Y2"/>
<gene>
    <name evidence="2" type="ORF">DFQ14_102554</name>
</gene>
<sequence>MGSSPQHPLESVHRARDALQQATTAQAHADPARQDLPAYGSALLGTLSALGGLTRVLADQLEQIDRERVRREALRDHPHEAVEHAIEHLNNLRRVLNMAVADAENYWSTVEHFWADTESPPEDRD</sequence>
<comment type="caution">
    <text evidence="2">The sequence shown here is derived from an EMBL/GenBank/DDBJ whole genome shotgun (WGS) entry which is preliminary data.</text>
</comment>
<protein>
    <recommendedName>
        <fullName evidence="4">Excreted virulence factor EspC (Type VII ESX diderm)</fullName>
    </recommendedName>
</protein>
<keyword evidence="3" id="KW-1185">Reference proteome</keyword>
<name>A0A368W0Y2_9ACTN</name>
<reference evidence="2 3" key="1">
    <citation type="submission" date="2018-07" db="EMBL/GenBank/DDBJ databases">
        <title>Genomic Encyclopedia of Type Strains, Phase III (KMG-III): the genomes of soil and plant-associated and newly described type strains.</title>
        <authorList>
            <person name="Whitman W."/>
        </authorList>
    </citation>
    <scope>NUCLEOTIDE SEQUENCE [LARGE SCALE GENOMIC DNA]</scope>
    <source>
        <strain evidence="2 3">CECT 8575</strain>
    </source>
</reference>
<proteinExistence type="predicted"/>
<organism evidence="2 3">
    <name type="scientific">Halopolyspora algeriensis</name>
    <dbReference type="NCBI Taxonomy" id="1500506"/>
    <lineage>
        <taxon>Bacteria</taxon>
        <taxon>Bacillati</taxon>
        <taxon>Actinomycetota</taxon>
        <taxon>Actinomycetes</taxon>
        <taxon>Actinomycetes incertae sedis</taxon>
        <taxon>Halopolyspora</taxon>
    </lineage>
</organism>
<evidence type="ECO:0000256" key="1">
    <source>
        <dbReference type="SAM" id="MobiDB-lite"/>
    </source>
</evidence>
<dbReference type="EMBL" id="QPJC01000002">
    <property type="protein sequence ID" value="RCW46251.1"/>
    <property type="molecule type" value="Genomic_DNA"/>
</dbReference>
<evidence type="ECO:0008006" key="4">
    <source>
        <dbReference type="Google" id="ProtNLM"/>
    </source>
</evidence>
<feature type="compositionally biased region" description="Low complexity" evidence="1">
    <location>
        <begin position="18"/>
        <end position="29"/>
    </location>
</feature>
<dbReference type="Proteomes" id="UP000253495">
    <property type="component" value="Unassembled WGS sequence"/>
</dbReference>
<feature type="region of interest" description="Disordered" evidence="1">
    <location>
        <begin position="1"/>
        <end position="33"/>
    </location>
</feature>